<keyword evidence="1" id="KW-1133">Transmembrane helix</keyword>
<evidence type="ECO:0000313" key="2">
    <source>
        <dbReference type="EMBL" id="MBE4753250.1"/>
    </source>
</evidence>
<sequence length="518" mass="56227">MRRGLAVCVALGCWALSLWLALTWVRPGTAWGAEFSSDSAIPLLMARAPHVDLFAAYYWGQDRFGAWPFLLARYFGGRDWSAEGLQALLIVVTWTAAFPLARLARTGVVAVGLCLCVPLLVGLPREVRAHLLDISQPYGWQFAVMAWSWLGMRGVLEARTSRGAWGWGLAATAFCGLAFWISVSSLPSLVALLGVECLRARARGLAGWRRFAGAAVPLVVAGVFERQLRRLYHRFAGRTQGHEFRTTVSVDWGHLLENTRQVLSLMGAGPVPLGGALLVLLGAGAAWWPRQGRRGLAAWAELSGAAWLALGGGLASLAQLPLLVAVSHVRLNAYSPRYLALAHALALLGVAALVLGWLVARISERVLQAAGALATVALAGAVLRWPGPPEAREVHAQARDAAEALGRVAPGTLLMGGYWDVYRLTALQPLSAQAKPLPIPEDYQRTPFHIRAMKAARELSWIQRLEAGAEPGEVPLEQELHDVAFRRDPEPYLRSPGYAFWRYVRESPPPAGEASPTR</sequence>
<dbReference type="RefSeq" id="WP_193430405.1">
    <property type="nucleotide sequence ID" value="NZ_JAAIYO010000017.1"/>
</dbReference>
<dbReference type="Proteomes" id="UP001516472">
    <property type="component" value="Unassembled WGS sequence"/>
</dbReference>
<feature type="transmembrane region" description="Helical" evidence="1">
    <location>
        <begin position="338"/>
        <end position="360"/>
    </location>
</feature>
<comment type="caution">
    <text evidence="2">The sequence shown here is derived from an EMBL/GenBank/DDBJ whole genome shotgun (WGS) entry which is preliminary data.</text>
</comment>
<feature type="transmembrane region" description="Helical" evidence="1">
    <location>
        <begin position="108"/>
        <end position="125"/>
    </location>
</feature>
<keyword evidence="1" id="KW-0472">Membrane</keyword>
<evidence type="ECO:0000256" key="1">
    <source>
        <dbReference type="SAM" id="Phobius"/>
    </source>
</evidence>
<keyword evidence="3" id="KW-1185">Reference proteome</keyword>
<dbReference type="EMBL" id="JAAIYO010000017">
    <property type="protein sequence ID" value="MBE4753250.1"/>
    <property type="molecule type" value="Genomic_DNA"/>
</dbReference>
<evidence type="ECO:0000313" key="3">
    <source>
        <dbReference type="Proteomes" id="UP001516472"/>
    </source>
</evidence>
<accession>A0ABR9PZ92</accession>
<feature type="transmembrane region" description="Helical" evidence="1">
    <location>
        <begin position="207"/>
        <end position="224"/>
    </location>
</feature>
<feature type="transmembrane region" description="Helical" evidence="1">
    <location>
        <begin position="262"/>
        <end position="285"/>
    </location>
</feature>
<gene>
    <name evidence="2" type="ORF">G4177_34380</name>
</gene>
<keyword evidence="1" id="KW-0812">Transmembrane</keyword>
<proteinExistence type="predicted"/>
<feature type="transmembrane region" description="Helical" evidence="1">
    <location>
        <begin position="137"/>
        <end position="156"/>
    </location>
</feature>
<name>A0ABR9PZ92_9BACT</name>
<protein>
    <submittedName>
        <fullName evidence="2">Uncharacterized protein</fullName>
    </submittedName>
</protein>
<feature type="transmembrane region" description="Helical" evidence="1">
    <location>
        <begin position="305"/>
        <end position="326"/>
    </location>
</feature>
<organism evidence="2 3">
    <name type="scientific">Corallococcus soli</name>
    <dbReference type="NCBI Taxonomy" id="2710757"/>
    <lineage>
        <taxon>Bacteria</taxon>
        <taxon>Pseudomonadati</taxon>
        <taxon>Myxococcota</taxon>
        <taxon>Myxococcia</taxon>
        <taxon>Myxococcales</taxon>
        <taxon>Cystobacterineae</taxon>
        <taxon>Myxococcaceae</taxon>
        <taxon>Corallococcus</taxon>
    </lineage>
</organism>
<feature type="transmembrane region" description="Helical" evidence="1">
    <location>
        <begin position="84"/>
        <end position="101"/>
    </location>
</feature>
<reference evidence="2 3" key="1">
    <citation type="submission" date="2020-02" db="EMBL/GenBank/DDBJ databases">
        <authorList>
            <person name="Babadi Z.K."/>
            <person name="Risdian C."/>
            <person name="Ebrahimipour G.H."/>
            <person name="Wink J."/>
        </authorList>
    </citation>
    <scope>NUCLEOTIDE SEQUENCE [LARGE SCALE GENOMIC DNA]</scope>
    <source>
        <strain evidence="2 3">ZKHCc1 1396</strain>
    </source>
</reference>
<feature type="transmembrane region" description="Helical" evidence="1">
    <location>
        <begin position="168"/>
        <end position="195"/>
    </location>
</feature>